<dbReference type="PROSITE" id="PS50003">
    <property type="entry name" value="PH_DOMAIN"/>
    <property type="match status" value="1"/>
</dbReference>
<feature type="domain" description="PH" evidence="2">
    <location>
        <begin position="147"/>
        <end position="256"/>
    </location>
</feature>
<dbReference type="InParanoid" id="K7E4G7"/>
<feature type="coiled-coil region" evidence="1">
    <location>
        <begin position="629"/>
        <end position="695"/>
    </location>
</feature>
<dbReference type="SUPFAM" id="SSF101447">
    <property type="entry name" value="Formin homology 2 domain (FH2 domain)"/>
    <property type="match status" value="1"/>
</dbReference>
<dbReference type="InterPro" id="IPR001849">
    <property type="entry name" value="PH_domain"/>
</dbReference>
<evidence type="ECO:0000259" key="3">
    <source>
        <dbReference type="PROSITE" id="PS51444"/>
    </source>
</evidence>
<dbReference type="eggNOG" id="KOG1922">
    <property type="taxonomic scope" value="Eukaryota"/>
</dbReference>
<dbReference type="PANTHER" id="PTHR45725">
    <property type="entry name" value="FORMIN HOMOLOGY 2 FAMILY MEMBER"/>
    <property type="match status" value="1"/>
</dbReference>
<accession>K7E4G7</accession>
<feature type="domain" description="FH2" evidence="3">
    <location>
        <begin position="359"/>
        <end position="738"/>
    </location>
</feature>
<dbReference type="GeneTree" id="ENSGT00940000165811"/>
<evidence type="ECO:0000256" key="1">
    <source>
        <dbReference type="SAM" id="Coils"/>
    </source>
</evidence>
<dbReference type="InterPro" id="IPR051425">
    <property type="entry name" value="Formin_Homology"/>
</dbReference>
<dbReference type="Ensembl" id="ENSMODT00000043776.2">
    <property type="protein sequence ID" value="ENSMODP00000040669.2"/>
    <property type="gene ID" value="ENSMODG00000027399.2"/>
</dbReference>
<protein>
    <recommendedName>
        <fullName evidence="6">FH2 domain-containing protein</fullName>
    </recommendedName>
</protein>
<reference evidence="4" key="3">
    <citation type="submission" date="2025-09" db="UniProtKB">
        <authorList>
            <consortium name="Ensembl"/>
        </authorList>
    </citation>
    <scope>IDENTIFICATION</scope>
</reference>
<dbReference type="InterPro" id="IPR015425">
    <property type="entry name" value="FH2_Formin"/>
</dbReference>
<dbReference type="SMART" id="SM00498">
    <property type="entry name" value="FH2"/>
    <property type="match status" value="1"/>
</dbReference>
<organism evidence="4 5">
    <name type="scientific">Monodelphis domestica</name>
    <name type="common">Gray short-tailed opossum</name>
    <dbReference type="NCBI Taxonomy" id="13616"/>
    <lineage>
        <taxon>Eukaryota</taxon>
        <taxon>Metazoa</taxon>
        <taxon>Chordata</taxon>
        <taxon>Craniata</taxon>
        <taxon>Vertebrata</taxon>
        <taxon>Euteleostomi</taxon>
        <taxon>Mammalia</taxon>
        <taxon>Metatheria</taxon>
        <taxon>Didelphimorphia</taxon>
        <taxon>Didelphidae</taxon>
        <taxon>Monodelphis</taxon>
    </lineage>
</organism>
<dbReference type="Bgee" id="ENSMODG00000027399">
    <property type="expression patterns" value="Expressed in uterine wall and 5 other cell types or tissues"/>
</dbReference>
<dbReference type="PROSITE" id="PS51444">
    <property type="entry name" value="FH2"/>
    <property type="match status" value="1"/>
</dbReference>
<evidence type="ECO:0000259" key="2">
    <source>
        <dbReference type="PROSITE" id="PS50003"/>
    </source>
</evidence>
<evidence type="ECO:0008006" key="6">
    <source>
        <dbReference type="Google" id="ProtNLM"/>
    </source>
</evidence>
<evidence type="ECO:0000313" key="5">
    <source>
        <dbReference type="Proteomes" id="UP000002280"/>
    </source>
</evidence>
<reference evidence="4" key="2">
    <citation type="submission" date="2025-08" db="UniProtKB">
        <authorList>
            <consortium name="Ensembl"/>
        </authorList>
    </citation>
    <scope>IDENTIFICATION</scope>
</reference>
<evidence type="ECO:0000313" key="4">
    <source>
        <dbReference type="Ensembl" id="ENSMODP00000040669.2"/>
    </source>
</evidence>
<dbReference type="PANTHER" id="PTHR45725:SF10">
    <property type="entry name" value="FH2 DOMAIN-CONTAINING PROTEIN"/>
    <property type="match status" value="1"/>
</dbReference>
<keyword evidence="5" id="KW-1185">Reference proteome</keyword>
<sequence length="738" mass="84864">MNMVKNKQLSIQGALEMVEKKKDPEEEGVELKDPLASQTILAATQFNFIIRKYKRYRWQKRVLQIDLNTKTILNIENGIIKKQFPFSQIKSWEGGEGTRFNIAFHGRQDYELQATSLEDKRKLMHLLNKVLWKSMESPLGQTAQHDGAVHEGLLELEQSGLEAAKWVKCLVQLHKRQLTLYPLGFHEENEKNDLEANIVELLDVKVHKENEHDEFSVQAKEDIYLFRIPASSLSRPMEDVIEMRDRWVTLINQYCTHSLTHSDHQSEFQDGSSCVETSLTSKHKINKDGTDIFPEGKERELVSLLASASSMTSLSMVPTSCCESESQRRTSVGQDMASVPQPCLSVVKGGLSPPASLPATNSIPATERTKAFHWDIVPHDKIQKSIWATCDLQKRKIDVTRLYDQFHTLNTPVMLNNDLLGKQHLLLDHKVAHNFSIFLRHFHFKPKELQGRLYVLQEETGGLAYEHIITLRRYVPTIKDIEMYQSYQGSPSELHLVDQFMLEMCKIPHLGQRLELLLMIREFPGYVKDLQPLLNQKIQACQQLKASQMFVAILEYLLAIGNYLNEKAGKEKARGFRLSSLSKLSLLRGKEKKFTLVHALAEQILLHQPHLAKFPQELTEFEAAPGASIKGLNAEVDVLKKELEKIIQYKKILKPKNLRPSEQESQFHQDLKDLIQKYEGDLSQLSKRCDEMKKLYGDILEQFGERPDQDSQELFGWISTFVREFRKAQADLDLQVSK</sequence>
<dbReference type="InterPro" id="IPR042201">
    <property type="entry name" value="FH2_Formin_sf"/>
</dbReference>
<dbReference type="STRING" id="13616.ENSMODP00000040669"/>
<keyword evidence="1" id="KW-0175">Coiled coil</keyword>
<dbReference type="Pfam" id="PF02181">
    <property type="entry name" value="FH2"/>
    <property type="match status" value="1"/>
</dbReference>
<dbReference type="Gene3D" id="1.20.58.2220">
    <property type="entry name" value="Formin, FH2 domain"/>
    <property type="match status" value="1"/>
</dbReference>
<dbReference type="HOGENOM" id="CLU_410826_0_0_1"/>
<dbReference type="AlphaFoldDB" id="K7E4G7"/>
<dbReference type="OMA" id="YMLEMCK"/>
<reference evidence="4 5" key="1">
    <citation type="journal article" date="2007" name="Nature">
        <title>Genome of the marsupial Monodelphis domestica reveals innovation in non-coding sequences.</title>
        <authorList>
            <person name="Mikkelsen T.S."/>
            <person name="Wakefield M.J."/>
            <person name="Aken B."/>
            <person name="Amemiya C.T."/>
            <person name="Chang J.L."/>
            <person name="Duke S."/>
            <person name="Garber M."/>
            <person name="Gentles A.J."/>
            <person name="Goodstadt L."/>
            <person name="Heger A."/>
            <person name="Jurka J."/>
            <person name="Kamal M."/>
            <person name="Mauceli E."/>
            <person name="Searle S.M."/>
            <person name="Sharpe T."/>
            <person name="Baker M.L."/>
            <person name="Batzer M.A."/>
            <person name="Benos P.V."/>
            <person name="Belov K."/>
            <person name="Clamp M."/>
            <person name="Cook A."/>
            <person name="Cuff J."/>
            <person name="Das R."/>
            <person name="Davidow L."/>
            <person name="Deakin J.E."/>
            <person name="Fazzari M.J."/>
            <person name="Glass J.L."/>
            <person name="Grabherr M."/>
            <person name="Greally J.M."/>
            <person name="Gu W."/>
            <person name="Hore T.A."/>
            <person name="Huttley G.A."/>
            <person name="Kleber M."/>
            <person name="Jirtle R.L."/>
            <person name="Koina E."/>
            <person name="Lee J.T."/>
            <person name="Mahony S."/>
            <person name="Marra M.A."/>
            <person name="Miller R.D."/>
            <person name="Nicholls R.D."/>
            <person name="Oda M."/>
            <person name="Papenfuss A.T."/>
            <person name="Parra Z.E."/>
            <person name="Pollock D.D."/>
            <person name="Ray D.A."/>
            <person name="Schein J.E."/>
            <person name="Speed T.P."/>
            <person name="Thompson K."/>
            <person name="VandeBerg J.L."/>
            <person name="Wade C.M."/>
            <person name="Walker J.A."/>
            <person name="Waters P.D."/>
            <person name="Webber C."/>
            <person name="Weidman J.R."/>
            <person name="Xie X."/>
            <person name="Zody M.C."/>
            <person name="Baldwin J."/>
            <person name="Abdouelleil A."/>
            <person name="Abdulkadir J."/>
            <person name="Abebe A."/>
            <person name="Abera B."/>
            <person name="Abreu J."/>
            <person name="Acer S.C."/>
            <person name="Aftuck L."/>
            <person name="Alexander A."/>
            <person name="An P."/>
            <person name="Anderson E."/>
            <person name="Anderson S."/>
            <person name="Arachi H."/>
            <person name="Azer M."/>
            <person name="Bachantsang P."/>
            <person name="Barry A."/>
            <person name="Bayul T."/>
            <person name="Berlin A."/>
            <person name="Bessette D."/>
            <person name="Bloom T."/>
            <person name="Bloom T."/>
            <person name="Boguslavskiy L."/>
            <person name="Bonnet C."/>
            <person name="Boukhgalter B."/>
            <person name="Bourzgui I."/>
            <person name="Brown A."/>
            <person name="Cahill P."/>
            <person name="Channer S."/>
            <person name="Cheshatsang Y."/>
            <person name="Chuda L."/>
            <person name="Citroen M."/>
            <person name="Collymore A."/>
            <person name="Cooke P."/>
            <person name="Costello M."/>
            <person name="D'Aco K."/>
            <person name="Daza R."/>
            <person name="De Haan G."/>
            <person name="DeGray S."/>
            <person name="DeMaso C."/>
            <person name="Dhargay N."/>
            <person name="Dooley K."/>
            <person name="Dooley E."/>
            <person name="Doricent M."/>
            <person name="Dorje P."/>
            <person name="Dorjee K."/>
            <person name="Dupes A."/>
            <person name="Elong R."/>
            <person name="Falk J."/>
            <person name="Farina A."/>
            <person name="Faro S."/>
            <person name="Ferguson D."/>
            <person name="Fisher S."/>
            <person name="Foley C.D."/>
            <person name="Franke A."/>
            <person name="Friedrich D."/>
            <person name="Gadbois L."/>
            <person name="Gearin G."/>
            <person name="Gearin C.R."/>
            <person name="Giannoukos G."/>
            <person name="Goode T."/>
            <person name="Graham J."/>
            <person name="Grandbois E."/>
            <person name="Grewal S."/>
            <person name="Gyaltsen K."/>
            <person name="Hafez N."/>
            <person name="Hagos B."/>
            <person name="Hall J."/>
            <person name="Henson C."/>
            <person name="Hollinger A."/>
            <person name="Honan T."/>
            <person name="Huard M.D."/>
            <person name="Hughes L."/>
            <person name="Hurhula B."/>
            <person name="Husby M.E."/>
            <person name="Kamat A."/>
            <person name="Kanga B."/>
            <person name="Kashin S."/>
            <person name="Khazanovich D."/>
            <person name="Kisner P."/>
            <person name="Lance K."/>
            <person name="Lara M."/>
            <person name="Lee W."/>
            <person name="Lennon N."/>
            <person name="Letendre F."/>
            <person name="LeVine R."/>
            <person name="Lipovsky A."/>
            <person name="Liu X."/>
            <person name="Liu J."/>
            <person name="Liu S."/>
            <person name="Lokyitsang T."/>
            <person name="Lokyitsang Y."/>
            <person name="Lubonja R."/>
            <person name="Lui A."/>
            <person name="MacDonald P."/>
            <person name="Magnisalis V."/>
            <person name="Maru K."/>
            <person name="Matthews C."/>
            <person name="McCusker W."/>
            <person name="McDonough S."/>
            <person name="Mehta T."/>
            <person name="Meldrim J."/>
            <person name="Meneus L."/>
            <person name="Mihai O."/>
            <person name="Mihalev A."/>
            <person name="Mihova T."/>
            <person name="Mittelman R."/>
            <person name="Mlenga V."/>
            <person name="Montmayeur A."/>
            <person name="Mulrain L."/>
            <person name="Navidi A."/>
            <person name="Naylor J."/>
            <person name="Negash T."/>
            <person name="Nguyen T."/>
            <person name="Nguyen N."/>
            <person name="Nicol R."/>
            <person name="Norbu C."/>
            <person name="Norbu N."/>
            <person name="Novod N."/>
            <person name="O'Neill B."/>
            <person name="Osman S."/>
            <person name="Markiewicz E."/>
            <person name="Oyono O.L."/>
            <person name="Patti C."/>
            <person name="Phunkhang P."/>
            <person name="Pierre F."/>
            <person name="Priest M."/>
            <person name="Raghuraman S."/>
            <person name="Rege F."/>
            <person name="Reyes R."/>
            <person name="Rise C."/>
            <person name="Rogov P."/>
            <person name="Ross K."/>
            <person name="Ryan E."/>
            <person name="Settipalli S."/>
            <person name="Shea T."/>
            <person name="Sherpa N."/>
            <person name="Shi L."/>
            <person name="Shih D."/>
            <person name="Sparrow T."/>
            <person name="Spaulding J."/>
            <person name="Stalker J."/>
            <person name="Stange-Thomann N."/>
            <person name="Stavropoulos S."/>
            <person name="Stone C."/>
            <person name="Strader C."/>
            <person name="Tesfaye S."/>
            <person name="Thomson T."/>
            <person name="Thoulutsang Y."/>
            <person name="Thoulutsang D."/>
            <person name="Topham K."/>
            <person name="Topping I."/>
            <person name="Tsamla T."/>
            <person name="Vassiliev H."/>
            <person name="Vo A."/>
            <person name="Wangchuk T."/>
            <person name="Wangdi T."/>
            <person name="Weiand M."/>
            <person name="Wilkinson J."/>
            <person name="Wilson A."/>
            <person name="Yadav S."/>
            <person name="Young G."/>
            <person name="Yu Q."/>
            <person name="Zembek L."/>
            <person name="Zhong D."/>
            <person name="Zimmer A."/>
            <person name="Zwirko Z."/>
            <person name="Jaffe D.B."/>
            <person name="Alvarez P."/>
            <person name="Brockman W."/>
            <person name="Butler J."/>
            <person name="Chin C."/>
            <person name="Gnerre S."/>
            <person name="MacCallum I."/>
            <person name="Graves J.A."/>
            <person name="Ponting C.P."/>
            <person name="Breen M."/>
            <person name="Samollow P.B."/>
            <person name="Lander E.S."/>
            <person name="Lindblad-Toh K."/>
        </authorList>
    </citation>
    <scope>NUCLEOTIDE SEQUENCE [LARGE SCALE GENOMIC DNA]</scope>
</reference>
<dbReference type="Proteomes" id="UP000002280">
    <property type="component" value="Chromosome 1"/>
</dbReference>
<name>K7E4G7_MONDO</name>
<proteinExistence type="predicted"/>